<dbReference type="InterPro" id="IPR023187">
    <property type="entry name" value="Tscrpt_reg_MarR-type_CS"/>
</dbReference>
<dbReference type="PROSITE" id="PS01117">
    <property type="entry name" value="HTH_MARR_1"/>
    <property type="match status" value="1"/>
</dbReference>
<dbReference type="InterPro" id="IPR036388">
    <property type="entry name" value="WH-like_DNA-bd_sf"/>
</dbReference>
<dbReference type="PANTHER" id="PTHR33164">
    <property type="entry name" value="TRANSCRIPTIONAL REGULATOR, MARR FAMILY"/>
    <property type="match status" value="1"/>
</dbReference>
<dbReference type="Gene3D" id="1.10.10.10">
    <property type="entry name" value="Winged helix-like DNA-binding domain superfamily/Winged helix DNA-binding domain"/>
    <property type="match status" value="1"/>
</dbReference>
<name>A0A1U9K2D9_9BURK</name>
<dbReference type="GO" id="GO:0006950">
    <property type="term" value="P:response to stress"/>
    <property type="evidence" value="ECO:0007669"/>
    <property type="project" value="TreeGrafter"/>
</dbReference>
<keyword evidence="1" id="KW-0805">Transcription regulation</keyword>
<dbReference type="Pfam" id="PF01047">
    <property type="entry name" value="MarR"/>
    <property type="match status" value="1"/>
</dbReference>
<dbReference type="OrthoDB" id="6195716at2"/>
<dbReference type="Proteomes" id="UP000189369">
    <property type="component" value="Chromosome"/>
</dbReference>
<evidence type="ECO:0000313" key="6">
    <source>
        <dbReference type="Proteomes" id="UP000189369"/>
    </source>
</evidence>
<evidence type="ECO:0000313" key="5">
    <source>
        <dbReference type="EMBL" id="AQS52210.1"/>
    </source>
</evidence>
<reference evidence="5 6" key="1">
    <citation type="submission" date="2017-01" db="EMBL/GenBank/DDBJ databases">
        <title>Complete Genome Sequence of Paenalcaligenes hominis, Isolated from a paraplegic Patient with neurogenic bladder.</title>
        <authorList>
            <person name="Mukhopadhyay R."/>
            <person name="Joaquin J."/>
            <person name="Hogue R."/>
            <person name="Kilaru A."/>
            <person name="Jospin G."/>
            <person name="Mars K."/>
            <person name="Eisen J.A."/>
            <person name="Chaturvedi V."/>
        </authorList>
    </citation>
    <scope>NUCLEOTIDE SEQUENCE [LARGE SCALE GENOMIC DNA]</scope>
    <source>
        <strain evidence="5 6">15S00501</strain>
    </source>
</reference>
<sequence length="163" mass="18035">MIPSTYYLPTPDSLQANNNLSHLLRQALASINAMLNEQSAPLGLTAMQWRPLVLIRYAGLDTAGELARRENTDTGAMTRTLDRLEAKGLLYRERCPIDRRVMKLKLSPTGENVCEAILPLVADSLNLHVAGFSDDEIQLCLRLLQRIIANGALATETSTRPHV</sequence>
<dbReference type="GO" id="GO:0003700">
    <property type="term" value="F:DNA-binding transcription factor activity"/>
    <property type="evidence" value="ECO:0007669"/>
    <property type="project" value="InterPro"/>
</dbReference>
<protein>
    <recommendedName>
        <fullName evidence="4">HTH marR-type domain-containing protein</fullName>
    </recommendedName>
</protein>
<dbReference type="PRINTS" id="PR00598">
    <property type="entry name" value="HTHMARR"/>
</dbReference>
<keyword evidence="3" id="KW-0804">Transcription</keyword>
<dbReference type="EMBL" id="CP019697">
    <property type="protein sequence ID" value="AQS52210.1"/>
    <property type="molecule type" value="Genomic_DNA"/>
</dbReference>
<gene>
    <name evidence="5" type="ORF">PAEH1_12960</name>
</gene>
<evidence type="ECO:0000256" key="3">
    <source>
        <dbReference type="ARBA" id="ARBA00023163"/>
    </source>
</evidence>
<dbReference type="SUPFAM" id="SSF46785">
    <property type="entry name" value="Winged helix' DNA-binding domain"/>
    <property type="match status" value="1"/>
</dbReference>
<dbReference type="STRING" id="643674.PAEH1_12960"/>
<organism evidence="5 6">
    <name type="scientific">Paenalcaligenes hominis</name>
    <dbReference type="NCBI Taxonomy" id="643674"/>
    <lineage>
        <taxon>Bacteria</taxon>
        <taxon>Pseudomonadati</taxon>
        <taxon>Pseudomonadota</taxon>
        <taxon>Betaproteobacteria</taxon>
        <taxon>Burkholderiales</taxon>
        <taxon>Alcaligenaceae</taxon>
        <taxon>Paenalcaligenes</taxon>
    </lineage>
</organism>
<feature type="domain" description="HTH marR-type" evidence="4">
    <location>
        <begin position="17"/>
        <end position="149"/>
    </location>
</feature>
<dbReference type="PROSITE" id="PS50995">
    <property type="entry name" value="HTH_MARR_2"/>
    <property type="match status" value="1"/>
</dbReference>
<proteinExistence type="predicted"/>
<evidence type="ECO:0000256" key="1">
    <source>
        <dbReference type="ARBA" id="ARBA00023015"/>
    </source>
</evidence>
<evidence type="ECO:0000259" key="4">
    <source>
        <dbReference type="PROSITE" id="PS50995"/>
    </source>
</evidence>
<dbReference type="SMART" id="SM00347">
    <property type="entry name" value="HTH_MARR"/>
    <property type="match status" value="1"/>
</dbReference>
<dbReference type="KEGG" id="phn:PAEH1_12960"/>
<dbReference type="InterPro" id="IPR039422">
    <property type="entry name" value="MarR/SlyA-like"/>
</dbReference>
<dbReference type="PANTHER" id="PTHR33164:SF43">
    <property type="entry name" value="HTH-TYPE TRANSCRIPTIONAL REPRESSOR YETL"/>
    <property type="match status" value="1"/>
</dbReference>
<dbReference type="InterPro" id="IPR036390">
    <property type="entry name" value="WH_DNA-bd_sf"/>
</dbReference>
<dbReference type="InterPro" id="IPR000835">
    <property type="entry name" value="HTH_MarR-typ"/>
</dbReference>
<keyword evidence="2" id="KW-0238">DNA-binding</keyword>
<dbReference type="AlphaFoldDB" id="A0A1U9K2D9"/>
<evidence type="ECO:0000256" key="2">
    <source>
        <dbReference type="ARBA" id="ARBA00023125"/>
    </source>
</evidence>
<dbReference type="GO" id="GO:0003677">
    <property type="term" value="F:DNA binding"/>
    <property type="evidence" value="ECO:0007669"/>
    <property type="project" value="UniProtKB-KW"/>
</dbReference>
<accession>A0A1U9K2D9</accession>